<dbReference type="InterPro" id="IPR029068">
    <property type="entry name" value="Glyas_Bleomycin-R_OHBP_Dase"/>
</dbReference>
<dbReference type="EMBL" id="BSOY01000055">
    <property type="protein sequence ID" value="GLS02184.1"/>
    <property type="molecule type" value="Genomic_DNA"/>
</dbReference>
<evidence type="ECO:0000313" key="3">
    <source>
        <dbReference type="EMBL" id="GLS02184.1"/>
    </source>
</evidence>
<evidence type="ECO:0000256" key="1">
    <source>
        <dbReference type="ARBA" id="ARBA00022723"/>
    </source>
</evidence>
<evidence type="ECO:0000313" key="4">
    <source>
        <dbReference type="Proteomes" id="UP001156921"/>
    </source>
</evidence>
<keyword evidence="4" id="KW-1185">Reference proteome</keyword>
<protein>
    <recommendedName>
        <fullName evidence="2">VOC domain-containing protein</fullName>
    </recommendedName>
</protein>
<dbReference type="RefSeq" id="WP_284223062.1">
    <property type="nucleotide sequence ID" value="NZ_BSOY01000055.1"/>
</dbReference>
<organism evidence="3 4">
    <name type="scientific">Brevundimonas denitrificans</name>
    <dbReference type="NCBI Taxonomy" id="1443434"/>
    <lineage>
        <taxon>Bacteria</taxon>
        <taxon>Pseudomonadati</taxon>
        <taxon>Pseudomonadota</taxon>
        <taxon>Alphaproteobacteria</taxon>
        <taxon>Caulobacterales</taxon>
        <taxon>Caulobacteraceae</taxon>
        <taxon>Brevundimonas</taxon>
    </lineage>
</organism>
<dbReference type="Proteomes" id="UP001156921">
    <property type="component" value="Unassembled WGS sequence"/>
</dbReference>
<comment type="caution">
    <text evidence="3">The sequence shown here is derived from an EMBL/GenBank/DDBJ whole genome shotgun (WGS) entry which is preliminary data.</text>
</comment>
<feature type="domain" description="VOC" evidence="2">
    <location>
        <begin position="2"/>
        <end position="110"/>
    </location>
</feature>
<dbReference type="InterPro" id="IPR018146">
    <property type="entry name" value="Glyoxalase_1_CS"/>
</dbReference>
<name>A0ABQ6BQV7_9CAUL</name>
<dbReference type="InterPro" id="IPR037523">
    <property type="entry name" value="VOC_core"/>
</dbReference>
<evidence type="ECO:0000259" key="2">
    <source>
        <dbReference type="PROSITE" id="PS51819"/>
    </source>
</evidence>
<dbReference type="Pfam" id="PF00903">
    <property type="entry name" value="Glyoxalase"/>
    <property type="match status" value="1"/>
</dbReference>
<dbReference type="SUPFAM" id="SSF54593">
    <property type="entry name" value="Glyoxalase/Bleomycin resistance protein/Dihydroxybiphenyl dioxygenase"/>
    <property type="match status" value="1"/>
</dbReference>
<dbReference type="PROSITE" id="PS00934">
    <property type="entry name" value="GLYOXALASE_I_1"/>
    <property type="match status" value="1"/>
</dbReference>
<dbReference type="CDD" id="cd06587">
    <property type="entry name" value="VOC"/>
    <property type="match status" value="1"/>
</dbReference>
<sequence length="128" mass="14291">MNLNQVTVEVADIPRARAFYQRLGLELIVSSDHYARFLCPGGATFSIHLAGTPAPGGTAVYFECDDLDARVAALKAAGVVFDSDPVDQRWLWREAWLRDPDGHRLCLYFAGANRVNPPWRIRDPQPLP</sequence>
<proteinExistence type="predicted"/>
<gene>
    <name evidence="3" type="ORF">GCM10007859_22060</name>
</gene>
<keyword evidence="1" id="KW-0479">Metal-binding</keyword>
<reference evidence="4" key="1">
    <citation type="journal article" date="2019" name="Int. J. Syst. Evol. Microbiol.">
        <title>The Global Catalogue of Microorganisms (GCM) 10K type strain sequencing project: providing services to taxonomists for standard genome sequencing and annotation.</title>
        <authorList>
            <consortium name="The Broad Institute Genomics Platform"/>
            <consortium name="The Broad Institute Genome Sequencing Center for Infectious Disease"/>
            <person name="Wu L."/>
            <person name="Ma J."/>
        </authorList>
    </citation>
    <scope>NUCLEOTIDE SEQUENCE [LARGE SCALE GENOMIC DNA]</scope>
    <source>
        <strain evidence="4">NBRC 110107</strain>
    </source>
</reference>
<dbReference type="PROSITE" id="PS51819">
    <property type="entry name" value="VOC"/>
    <property type="match status" value="1"/>
</dbReference>
<dbReference type="Gene3D" id="3.10.180.10">
    <property type="entry name" value="2,3-Dihydroxybiphenyl 1,2-Dioxygenase, domain 1"/>
    <property type="match status" value="1"/>
</dbReference>
<accession>A0ABQ6BQV7</accession>
<dbReference type="InterPro" id="IPR004360">
    <property type="entry name" value="Glyas_Fos-R_dOase_dom"/>
</dbReference>